<sequence length="53" mass="6045">MGVDLLEPPYQIECITWNDSTLYPHALTVCFSLVPKLKKKYDLKTLINDFAGT</sequence>
<reference evidence="1" key="1">
    <citation type="journal article" date="2014" name="Front. Microbiol.">
        <title>High frequency of phylogenetically diverse reductive dehalogenase-homologous genes in deep subseafloor sedimentary metagenomes.</title>
        <authorList>
            <person name="Kawai M."/>
            <person name="Futagami T."/>
            <person name="Toyoda A."/>
            <person name="Takaki Y."/>
            <person name="Nishi S."/>
            <person name="Hori S."/>
            <person name="Arai W."/>
            <person name="Tsubouchi T."/>
            <person name="Morono Y."/>
            <person name="Uchiyama I."/>
            <person name="Ito T."/>
            <person name="Fujiyama A."/>
            <person name="Inagaki F."/>
            <person name="Takami H."/>
        </authorList>
    </citation>
    <scope>NUCLEOTIDE SEQUENCE</scope>
    <source>
        <strain evidence="1">Expedition CK06-06</strain>
    </source>
</reference>
<name>X1PV75_9ZZZZ</name>
<proteinExistence type="predicted"/>
<accession>X1PV75</accession>
<organism evidence="1">
    <name type="scientific">marine sediment metagenome</name>
    <dbReference type="NCBI Taxonomy" id="412755"/>
    <lineage>
        <taxon>unclassified sequences</taxon>
        <taxon>metagenomes</taxon>
        <taxon>ecological metagenomes</taxon>
    </lineage>
</organism>
<evidence type="ECO:0000313" key="1">
    <source>
        <dbReference type="EMBL" id="GAI60127.1"/>
    </source>
</evidence>
<comment type="caution">
    <text evidence="1">The sequence shown here is derived from an EMBL/GenBank/DDBJ whole genome shotgun (WGS) entry which is preliminary data.</text>
</comment>
<dbReference type="EMBL" id="BARW01002783">
    <property type="protein sequence ID" value="GAI60127.1"/>
    <property type="molecule type" value="Genomic_DNA"/>
</dbReference>
<protein>
    <submittedName>
        <fullName evidence="1">Uncharacterized protein</fullName>
    </submittedName>
</protein>
<gene>
    <name evidence="1" type="ORF">S12H4_07516</name>
</gene>
<feature type="non-terminal residue" evidence="1">
    <location>
        <position position="53"/>
    </location>
</feature>
<dbReference type="AlphaFoldDB" id="X1PV75"/>